<name>A0A024W3I7_PLAFA</name>
<evidence type="ECO:0000313" key="1">
    <source>
        <dbReference type="EMBL" id="ETW34731.1"/>
    </source>
</evidence>
<gene>
    <name evidence="1" type="ORF">PFTANZ_04530</name>
</gene>
<dbReference type="AlphaFoldDB" id="A0A024W3I7"/>
<organism evidence="1 2">
    <name type="scientific">Plasmodium falciparum Tanzania</name>
    <name type="common">2000708</name>
    <dbReference type="NCBI Taxonomy" id="1036725"/>
    <lineage>
        <taxon>Eukaryota</taxon>
        <taxon>Sar</taxon>
        <taxon>Alveolata</taxon>
        <taxon>Apicomplexa</taxon>
        <taxon>Aconoidasida</taxon>
        <taxon>Haemosporida</taxon>
        <taxon>Plasmodiidae</taxon>
        <taxon>Plasmodium</taxon>
        <taxon>Plasmodium (Laverania)</taxon>
    </lineage>
</organism>
<reference evidence="1 2" key="2">
    <citation type="submission" date="2013-02" db="EMBL/GenBank/DDBJ databases">
        <title>The Genome Sequence of Plasmodium falciparum Tanzania (2000708).</title>
        <authorList>
            <consortium name="The Broad Institute Genome Sequencing Platform"/>
            <consortium name="The Broad Institute Genome Sequencing Center for Infectious Disease"/>
            <person name="Neafsey D."/>
            <person name="Cheeseman I."/>
            <person name="Volkman S."/>
            <person name="Adams J."/>
            <person name="Walker B."/>
            <person name="Young S.K."/>
            <person name="Zeng Q."/>
            <person name="Gargeya S."/>
            <person name="Fitzgerald M."/>
            <person name="Haas B."/>
            <person name="Abouelleil A."/>
            <person name="Alvarado L."/>
            <person name="Arachchi H.M."/>
            <person name="Berlin A.M."/>
            <person name="Chapman S.B."/>
            <person name="Dewar J."/>
            <person name="Goldberg J."/>
            <person name="Griggs A."/>
            <person name="Gujja S."/>
            <person name="Hansen M."/>
            <person name="Howarth C."/>
            <person name="Imamovic A."/>
            <person name="Larimer J."/>
            <person name="McCowan C."/>
            <person name="Murphy C."/>
            <person name="Neiman D."/>
            <person name="Pearson M."/>
            <person name="Priest M."/>
            <person name="Roberts A."/>
            <person name="Saif S."/>
            <person name="Shea T."/>
            <person name="Sisk P."/>
            <person name="Sykes S."/>
            <person name="Wortman J."/>
            <person name="Nusbaum C."/>
            <person name="Birren B."/>
        </authorList>
    </citation>
    <scope>NUCLEOTIDE SEQUENCE [LARGE SCALE GENOMIC DNA]</scope>
    <source>
        <strain evidence="2">Tanzania (2000708)</strain>
    </source>
</reference>
<reference evidence="1 2" key="1">
    <citation type="submission" date="2013-02" db="EMBL/GenBank/DDBJ databases">
        <title>The Genome Annotation of Plasmodium falciparum Tanzania (2000708).</title>
        <authorList>
            <consortium name="The Broad Institute Genome Sequencing Platform"/>
            <consortium name="The Broad Institute Genome Sequencing Center for Infectious Disease"/>
            <person name="Neafsey D."/>
            <person name="Hoffman S."/>
            <person name="Volkman S."/>
            <person name="Rosenthal P."/>
            <person name="Walker B."/>
            <person name="Young S.K."/>
            <person name="Zeng Q."/>
            <person name="Gargeya S."/>
            <person name="Fitzgerald M."/>
            <person name="Haas B."/>
            <person name="Abouelleil A."/>
            <person name="Allen A.W."/>
            <person name="Alvarado L."/>
            <person name="Arachchi H.M."/>
            <person name="Berlin A.M."/>
            <person name="Chapman S.B."/>
            <person name="Gainer-Dewar J."/>
            <person name="Goldberg J."/>
            <person name="Griggs A."/>
            <person name="Gujja S."/>
            <person name="Hansen M."/>
            <person name="Howarth C."/>
            <person name="Imamovic A."/>
            <person name="Ireland A."/>
            <person name="Larimer J."/>
            <person name="McCowan C."/>
            <person name="Murphy C."/>
            <person name="Pearson M."/>
            <person name="Poon T.W."/>
            <person name="Priest M."/>
            <person name="Roberts A."/>
            <person name="Saif S."/>
            <person name="Shea T."/>
            <person name="Sisk P."/>
            <person name="Sykes S."/>
            <person name="Wortman J."/>
            <person name="Nusbaum C."/>
            <person name="Birren B."/>
        </authorList>
    </citation>
    <scope>NUCLEOTIDE SEQUENCE [LARGE SCALE GENOMIC DNA]</scope>
    <source>
        <strain evidence="2">Tanzania (2000708)</strain>
    </source>
</reference>
<sequence length="65" mass="8154">MVRKRNFQIKKKLTIIYSKHIPFRRYKLLYDEKIKNCSLMEIFKNYIKFFFLNYIEKNQLNSTVL</sequence>
<protein>
    <submittedName>
        <fullName evidence="1">Uncharacterized protein</fullName>
    </submittedName>
</protein>
<accession>A0A024W3I7</accession>
<proteinExistence type="predicted"/>
<dbReference type="EMBL" id="KI926509">
    <property type="protein sequence ID" value="ETW34731.1"/>
    <property type="molecule type" value="Genomic_DNA"/>
</dbReference>
<dbReference type="Proteomes" id="UP000030708">
    <property type="component" value="Unassembled WGS sequence"/>
</dbReference>
<evidence type="ECO:0000313" key="2">
    <source>
        <dbReference type="Proteomes" id="UP000030708"/>
    </source>
</evidence>